<organism evidence="1 2">
    <name type="scientific">Nitrosomonas nitrosa</name>
    <dbReference type="NCBI Taxonomy" id="52442"/>
    <lineage>
        <taxon>Bacteria</taxon>
        <taxon>Pseudomonadati</taxon>
        <taxon>Pseudomonadota</taxon>
        <taxon>Betaproteobacteria</taxon>
        <taxon>Nitrosomonadales</taxon>
        <taxon>Nitrosomonadaceae</taxon>
        <taxon>Nitrosomonas</taxon>
    </lineage>
</organism>
<sequence length="54" mass="6021">MSNQEQEQKQEQVCTACGGTRINKANLQDLNENEQIQCSPIECQHCKGSGKEPN</sequence>
<accession>A0A1I4TMK6</accession>
<dbReference type="EMBL" id="FOUF01000033">
    <property type="protein sequence ID" value="SFM77853.1"/>
    <property type="molecule type" value="Genomic_DNA"/>
</dbReference>
<dbReference type="Proteomes" id="UP000199561">
    <property type="component" value="Unassembled WGS sequence"/>
</dbReference>
<evidence type="ECO:0000313" key="2">
    <source>
        <dbReference type="Proteomes" id="UP000199561"/>
    </source>
</evidence>
<gene>
    <name evidence="1" type="ORF">SAMN05421880_13311</name>
</gene>
<reference evidence="1 2" key="1">
    <citation type="submission" date="2016-10" db="EMBL/GenBank/DDBJ databases">
        <authorList>
            <person name="de Groot N.N."/>
        </authorList>
    </citation>
    <scope>NUCLEOTIDE SEQUENCE [LARGE SCALE GENOMIC DNA]</scope>
    <source>
        <strain evidence="1 2">Nm146</strain>
    </source>
</reference>
<keyword evidence="2" id="KW-1185">Reference proteome</keyword>
<dbReference type="AlphaFoldDB" id="A0A1I4TMK6"/>
<dbReference type="RefSeq" id="WP_177182367.1">
    <property type="nucleotide sequence ID" value="NZ_FOUF01000033.1"/>
</dbReference>
<name>A0A1I4TMK6_9PROT</name>
<protein>
    <submittedName>
        <fullName evidence="1">Uncharacterized protein</fullName>
    </submittedName>
</protein>
<proteinExistence type="predicted"/>
<dbReference type="STRING" id="52442.SAMN05421880_13311"/>
<evidence type="ECO:0000313" key="1">
    <source>
        <dbReference type="EMBL" id="SFM77853.1"/>
    </source>
</evidence>